<feature type="domain" description="F-box" evidence="2">
    <location>
        <begin position="44"/>
        <end position="97"/>
    </location>
</feature>
<protein>
    <recommendedName>
        <fullName evidence="2">F-box domain-containing protein</fullName>
    </recommendedName>
</protein>
<feature type="region of interest" description="Disordered" evidence="1">
    <location>
        <begin position="1"/>
        <end position="38"/>
    </location>
</feature>
<dbReference type="PROSITE" id="PS50181">
    <property type="entry name" value="FBOX"/>
    <property type="match status" value="1"/>
</dbReference>
<evidence type="ECO:0000256" key="1">
    <source>
        <dbReference type="SAM" id="MobiDB-lite"/>
    </source>
</evidence>
<evidence type="ECO:0000313" key="3">
    <source>
        <dbReference type="EMBL" id="TRM58382.1"/>
    </source>
</evidence>
<reference evidence="3 4" key="1">
    <citation type="journal article" date="2019" name="New Phytol.">
        <title>Comparative genomics reveals unique wood-decay strategies and fruiting body development in the Schizophyllaceae.</title>
        <authorList>
            <person name="Almasi E."/>
            <person name="Sahu N."/>
            <person name="Krizsan K."/>
            <person name="Balint B."/>
            <person name="Kovacs G.M."/>
            <person name="Kiss B."/>
            <person name="Cseklye J."/>
            <person name="Drula E."/>
            <person name="Henrissat B."/>
            <person name="Nagy I."/>
            <person name="Chovatia M."/>
            <person name="Adam C."/>
            <person name="LaButti K."/>
            <person name="Lipzen A."/>
            <person name="Riley R."/>
            <person name="Grigoriev I.V."/>
            <person name="Nagy L.G."/>
        </authorList>
    </citation>
    <scope>NUCLEOTIDE SEQUENCE [LARGE SCALE GENOMIC DNA]</scope>
    <source>
        <strain evidence="3 4">NL-1724</strain>
    </source>
</reference>
<dbReference type="SUPFAM" id="SSF81383">
    <property type="entry name" value="F-box domain"/>
    <property type="match status" value="1"/>
</dbReference>
<dbReference type="Proteomes" id="UP000320762">
    <property type="component" value="Unassembled WGS sequence"/>
</dbReference>
<dbReference type="InterPro" id="IPR001810">
    <property type="entry name" value="F-box_dom"/>
</dbReference>
<dbReference type="EMBL" id="VDMD01000036">
    <property type="protein sequence ID" value="TRM58382.1"/>
    <property type="molecule type" value="Genomic_DNA"/>
</dbReference>
<organism evidence="3 4">
    <name type="scientific">Schizophyllum amplum</name>
    <dbReference type="NCBI Taxonomy" id="97359"/>
    <lineage>
        <taxon>Eukaryota</taxon>
        <taxon>Fungi</taxon>
        <taxon>Dikarya</taxon>
        <taxon>Basidiomycota</taxon>
        <taxon>Agaricomycotina</taxon>
        <taxon>Agaricomycetes</taxon>
        <taxon>Agaricomycetidae</taxon>
        <taxon>Agaricales</taxon>
        <taxon>Schizophyllaceae</taxon>
        <taxon>Schizophyllum</taxon>
    </lineage>
</organism>
<dbReference type="Pfam" id="PF00646">
    <property type="entry name" value="F-box"/>
    <property type="match status" value="1"/>
</dbReference>
<dbReference type="OrthoDB" id="2322499at2759"/>
<evidence type="ECO:0000313" key="4">
    <source>
        <dbReference type="Proteomes" id="UP000320762"/>
    </source>
</evidence>
<accession>A0A550C0Q2</accession>
<gene>
    <name evidence="3" type="ORF">BD626DRAFT_184913</name>
</gene>
<keyword evidence="4" id="KW-1185">Reference proteome</keyword>
<evidence type="ECO:0000259" key="2">
    <source>
        <dbReference type="PROSITE" id="PS50181"/>
    </source>
</evidence>
<feature type="compositionally biased region" description="Polar residues" evidence="1">
    <location>
        <begin position="13"/>
        <end position="25"/>
    </location>
</feature>
<comment type="caution">
    <text evidence="3">The sequence shown here is derived from an EMBL/GenBank/DDBJ whole genome shotgun (WGS) entry which is preliminary data.</text>
</comment>
<dbReference type="AlphaFoldDB" id="A0A550C0Q2"/>
<dbReference type="InterPro" id="IPR036047">
    <property type="entry name" value="F-box-like_dom_sf"/>
</dbReference>
<sequence>MAGQTHGDAGFDHNSSALPPNSHQRAPTRLKGGRSKKGAVGGKLAALSEFPLDVMYEIFCYLHPAQLLAISRTNKTLRDALLRNNARWIWKASFKNVKDIPEPPTDINEPQYARLLFDKSCMFCLAINGCLIAWEARLRFCRRCMQTEFIRFADLPVDKSEPRILSFIIGHIHFFSSVSDGTRLYPRAQVEKFVAGYNRVRDNEAQATAWLADQLSRYRTTDEHGGRLKQWTDDSVRRRWQTEDDEIRRTRIEFIHEKLREIGWGDELQYKDSLRDLNKDWLLKTPQRLTHRGWKTIEKNVIARVQAIRTKRLERKRESALRASRDSLAQMYEEFLAFKPLDSVFPIVGDLLTIDHIHAAIEDTPIDHNMPWGSLRRLFYDIPQSWLVNWREKADAALVDVLSRDLRRPVTVADLSLASTHFILRPSAYVNAGGYVKTYPDVLADASVVARVKSDDVFYILFSREYWPWSPARLKATRYHRRLARALVSLAGYDPDTTTRAEMELHDPWFVSYPDSSDSQRMEVMRWPYVMSEIVQKNIKKLSVLSEEDTAYCRWEFRRVGLGNHSGDSVCCRLCQETLRSWQISNHLHTVHRAECLTTRHYATRRAGCPALGAMVFTRENFITVGTYTFPDASNLDADLDSDDGGHSTGTTI</sequence>
<name>A0A550C0Q2_9AGAR</name>
<proteinExistence type="predicted"/>
<feature type="compositionally biased region" description="Basic residues" evidence="1">
    <location>
        <begin position="26"/>
        <end position="37"/>
    </location>
</feature>